<dbReference type="GO" id="GO:0003743">
    <property type="term" value="F:translation initiation factor activity"/>
    <property type="evidence" value="ECO:0007669"/>
    <property type="project" value="UniProtKB-UniRule"/>
</dbReference>
<dbReference type="GO" id="GO:0016282">
    <property type="term" value="C:eukaryotic 43S preinitiation complex"/>
    <property type="evidence" value="ECO:0007669"/>
    <property type="project" value="UniProtKB-UniRule"/>
</dbReference>
<feature type="compositionally biased region" description="Low complexity" evidence="6">
    <location>
        <begin position="401"/>
        <end position="425"/>
    </location>
</feature>
<dbReference type="GO" id="GO:0001732">
    <property type="term" value="P:formation of cytoplasmic translation initiation complex"/>
    <property type="evidence" value="ECO:0007669"/>
    <property type="project" value="UniProtKB-UniRule"/>
</dbReference>
<evidence type="ECO:0000259" key="7">
    <source>
        <dbReference type="PROSITE" id="PS50250"/>
    </source>
</evidence>
<evidence type="ECO:0000256" key="4">
    <source>
        <dbReference type="ARBA" id="ARBA00022917"/>
    </source>
</evidence>
<gene>
    <name evidence="8" type="ORF">IWQ60_001958</name>
</gene>
<evidence type="ECO:0000313" key="9">
    <source>
        <dbReference type="Proteomes" id="UP001150569"/>
    </source>
</evidence>
<evidence type="ECO:0000313" key="8">
    <source>
        <dbReference type="EMBL" id="KAJ1928533.1"/>
    </source>
</evidence>
<dbReference type="InterPro" id="IPR027528">
    <property type="entry name" value="eIF3m"/>
</dbReference>
<comment type="subcellular location">
    <subcellularLocation>
        <location evidence="5">Cytoplasm</location>
    </subcellularLocation>
</comment>
<dbReference type="EMBL" id="JANBPT010000069">
    <property type="protein sequence ID" value="KAJ1928533.1"/>
    <property type="molecule type" value="Genomic_DNA"/>
</dbReference>
<dbReference type="InterPro" id="IPR000717">
    <property type="entry name" value="PCI_dom"/>
</dbReference>
<sequence>MENINTVFVDGPLTQQAEELALHCAKQSGSEQPEESTLVKKLHALDPETPADELVALLMPELSALSATPAKEYEAAYNQLFFIVKSATPATIAKSLSALMNEITTGAAEVPVALRLKVLSNLFNLLPAQSPLRADIFLAVVRLAARSDLSQAVVPQLAKLDLWAKEWQLTPAQVTQLYLEISRSLSADQLSPDALTFLVKALRSAQDDPTYTTGSLKAEAARAVGATLQNPDLYNFDQLASLTPIRDLKGEPIYELLSIFLQDALPRLQEYLAANAAAVAEYQLDPEVLLSKMRHLSLAALAGRHIGRQLAYADIATVLAVPEDEVELWVIDAIRVGLVQAKMDQMSRTILVNRTTYRSFGQEEWVAIQSQLTTWDQSLTETLQVIGNAKLLAQQQAPRPSASVNTATSTTSATPAAGAQTTASS</sequence>
<feature type="region of interest" description="Disordered" evidence="6">
    <location>
        <begin position="397"/>
        <end position="425"/>
    </location>
</feature>
<dbReference type="HAMAP" id="MF_03012">
    <property type="entry name" value="eIF3m"/>
    <property type="match status" value="1"/>
</dbReference>
<evidence type="ECO:0000256" key="6">
    <source>
        <dbReference type="SAM" id="MobiDB-lite"/>
    </source>
</evidence>
<comment type="similarity">
    <text evidence="1">Belongs to the CSN7/EIF3M family. CSN7 subfamily.</text>
</comment>
<keyword evidence="9" id="KW-1185">Reference proteome</keyword>
<feature type="domain" description="PCI" evidence="7">
    <location>
        <begin position="173"/>
        <end position="357"/>
    </location>
</feature>
<organism evidence="8 9">
    <name type="scientific">Tieghemiomyces parasiticus</name>
    <dbReference type="NCBI Taxonomy" id="78921"/>
    <lineage>
        <taxon>Eukaryota</taxon>
        <taxon>Fungi</taxon>
        <taxon>Fungi incertae sedis</taxon>
        <taxon>Zoopagomycota</taxon>
        <taxon>Kickxellomycotina</taxon>
        <taxon>Dimargaritomycetes</taxon>
        <taxon>Dimargaritales</taxon>
        <taxon>Dimargaritaceae</taxon>
        <taxon>Tieghemiomyces</taxon>
    </lineage>
</organism>
<dbReference type="PANTHER" id="PTHR15350">
    <property type="entry name" value="COP9 SIGNALOSOME COMPLEX SUBUNIT 7/DENDRITIC CELL PROTEIN GA17"/>
    <property type="match status" value="1"/>
</dbReference>
<protein>
    <recommendedName>
        <fullName evidence="5">Eukaryotic translation initiation factor 3 subunit M</fullName>
        <shortName evidence="5">eIF3m</shortName>
    </recommendedName>
</protein>
<dbReference type="PROSITE" id="PS50250">
    <property type="entry name" value="PCI"/>
    <property type="match status" value="1"/>
</dbReference>
<dbReference type="AlphaFoldDB" id="A0A9W8E1F0"/>
<evidence type="ECO:0000256" key="1">
    <source>
        <dbReference type="ARBA" id="ARBA00008482"/>
    </source>
</evidence>
<accession>A0A9W8E1F0</accession>
<comment type="similarity">
    <text evidence="5">Belongs to the eIF-3 subunit M family.</text>
</comment>
<dbReference type="Pfam" id="PF01399">
    <property type="entry name" value="PCI"/>
    <property type="match status" value="1"/>
</dbReference>
<comment type="function">
    <text evidence="5">Component of the eukaryotic translation initiation factor 3 (eIF-3) complex, which is involved in protein synthesis of a specialized repertoire of mRNAs and, together with other initiation factors, stimulates binding of mRNA and methionyl-tRNAi to the 40S ribosome. The eIF-3 complex specifically targets and initiates translation of a subset of mRNAs involved in cell proliferation.</text>
</comment>
<reference evidence="8" key="1">
    <citation type="submission" date="2022-07" db="EMBL/GenBank/DDBJ databases">
        <title>Phylogenomic reconstructions and comparative analyses of Kickxellomycotina fungi.</title>
        <authorList>
            <person name="Reynolds N.K."/>
            <person name="Stajich J.E."/>
            <person name="Barry K."/>
            <person name="Grigoriev I.V."/>
            <person name="Crous P."/>
            <person name="Smith M.E."/>
        </authorList>
    </citation>
    <scope>NUCLEOTIDE SEQUENCE</scope>
    <source>
        <strain evidence="8">RSA 861</strain>
    </source>
</reference>
<comment type="subunit">
    <text evidence="5">Component of the eukaryotic translation initiation factor 3 (eIF-3) complex.</text>
</comment>
<dbReference type="GO" id="GO:0071541">
    <property type="term" value="C:eukaryotic translation initiation factor 3 complex, eIF3m"/>
    <property type="evidence" value="ECO:0007669"/>
    <property type="project" value="UniProtKB-UniRule"/>
</dbReference>
<name>A0A9W8E1F0_9FUNG</name>
<comment type="caution">
    <text evidence="8">The sequence shown here is derived from an EMBL/GenBank/DDBJ whole genome shotgun (WGS) entry which is preliminary data.</text>
</comment>
<dbReference type="GO" id="GO:0033290">
    <property type="term" value="C:eukaryotic 48S preinitiation complex"/>
    <property type="evidence" value="ECO:0007669"/>
    <property type="project" value="UniProtKB-UniRule"/>
</dbReference>
<keyword evidence="2 5" id="KW-0963">Cytoplasm</keyword>
<dbReference type="SMART" id="SM00088">
    <property type="entry name" value="PINT"/>
    <property type="match status" value="1"/>
</dbReference>
<dbReference type="PANTHER" id="PTHR15350:SF2">
    <property type="entry name" value="EUKARYOTIC TRANSLATION INITIATION FACTOR 3 SUBUNIT M"/>
    <property type="match status" value="1"/>
</dbReference>
<dbReference type="OrthoDB" id="10267031at2759"/>
<proteinExistence type="inferred from homology"/>
<dbReference type="InterPro" id="IPR045237">
    <property type="entry name" value="COPS7/eIF3m"/>
</dbReference>
<dbReference type="Proteomes" id="UP001150569">
    <property type="component" value="Unassembled WGS sequence"/>
</dbReference>
<evidence type="ECO:0000256" key="5">
    <source>
        <dbReference type="HAMAP-Rule" id="MF_03012"/>
    </source>
</evidence>
<evidence type="ECO:0000256" key="2">
    <source>
        <dbReference type="ARBA" id="ARBA00022490"/>
    </source>
</evidence>
<evidence type="ECO:0000256" key="3">
    <source>
        <dbReference type="ARBA" id="ARBA00022540"/>
    </source>
</evidence>
<keyword evidence="3 5" id="KW-0396">Initiation factor</keyword>
<keyword evidence="4 5" id="KW-0648">Protein biosynthesis</keyword>